<dbReference type="OrthoDB" id="5863171at2759"/>
<reference evidence="2 3" key="1">
    <citation type="submission" date="2013-03" db="EMBL/GenBank/DDBJ databases">
        <title>The Genome Sequence of Cladophialophora psammophila CBS 110553.</title>
        <authorList>
            <consortium name="The Broad Institute Genomics Platform"/>
            <person name="Cuomo C."/>
            <person name="de Hoog S."/>
            <person name="Gorbushina A."/>
            <person name="Walker B."/>
            <person name="Young S.K."/>
            <person name="Zeng Q."/>
            <person name="Gargeya S."/>
            <person name="Fitzgerald M."/>
            <person name="Haas B."/>
            <person name="Abouelleil A."/>
            <person name="Allen A.W."/>
            <person name="Alvarado L."/>
            <person name="Arachchi H.M."/>
            <person name="Berlin A.M."/>
            <person name="Chapman S.B."/>
            <person name="Gainer-Dewar J."/>
            <person name="Goldberg J."/>
            <person name="Griggs A."/>
            <person name="Gujja S."/>
            <person name="Hansen M."/>
            <person name="Howarth C."/>
            <person name="Imamovic A."/>
            <person name="Ireland A."/>
            <person name="Larimer J."/>
            <person name="McCowan C."/>
            <person name="Murphy C."/>
            <person name="Pearson M."/>
            <person name="Poon T.W."/>
            <person name="Priest M."/>
            <person name="Roberts A."/>
            <person name="Saif S."/>
            <person name="Shea T."/>
            <person name="Sisk P."/>
            <person name="Sykes S."/>
            <person name="Wortman J."/>
            <person name="Nusbaum C."/>
            <person name="Birren B."/>
        </authorList>
    </citation>
    <scope>NUCLEOTIDE SEQUENCE [LARGE SCALE GENOMIC DNA]</scope>
    <source>
        <strain evidence="2 3">CBS 110553</strain>
    </source>
</reference>
<dbReference type="InterPro" id="IPR050509">
    <property type="entry name" value="CoA-transferase_III"/>
</dbReference>
<dbReference type="Pfam" id="PF02515">
    <property type="entry name" value="CoA_transf_3"/>
    <property type="match status" value="1"/>
</dbReference>
<dbReference type="PANTHER" id="PTHR48228:SF4">
    <property type="entry name" value="BLR3030 PROTEIN"/>
    <property type="match status" value="1"/>
</dbReference>
<accession>W9WDQ0</accession>
<dbReference type="HOGENOM" id="CLU_021588_0_0_1"/>
<dbReference type="EMBL" id="AMGX01000021">
    <property type="protein sequence ID" value="EXJ66063.1"/>
    <property type="molecule type" value="Genomic_DNA"/>
</dbReference>
<gene>
    <name evidence="2" type="ORF">A1O5_10677</name>
</gene>
<evidence type="ECO:0000313" key="3">
    <source>
        <dbReference type="Proteomes" id="UP000019471"/>
    </source>
</evidence>
<dbReference type="SUPFAM" id="SSF89796">
    <property type="entry name" value="CoA-transferase family III (CaiB/BaiF)"/>
    <property type="match status" value="2"/>
</dbReference>
<comment type="similarity">
    <text evidence="1">Belongs to the CoA-transferase III family.</text>
</comment>
<organism evidence="2 3">
    <name type="scientific">Cladophialophora psammophila CBS 110553</name>
    <dbReference type="NCBI Taxonomy" id="1182543"/>
    <lineage>
        <taxon>Eukaryota</taxon>
        <taxon>Fungi</taxon>
        <taxon>Dikarya</taxon>
        <taxon>Ascomycota</taxon>
        <taxon>Pezizomycotina</taxon>
        <taxon>Eurotiomycetes</taxon>
        <taxon>Chaetothyriomycetidae</taxon>
        <taxon>Chaetothyriales</taxon>
        <taxon>Herpotrichiellaceae</taxon>
        <taxon>Cladophialophora</taxon>
    </lineage>
</organism>
<keyword evidence="3" id="KW-1185">Reference proteome</keyword>
<dbReference type="Gene3D" id="3.40.50.10540">
    <property type="entry name" value="Crotonobetainyl-coa:carnitine coa-transferase, domain 1"/>
    <property type="match status" value="1"/>
</dbReference>
<dbReference type="InterPro" id="IPR023606">
    <property type="entry name" value="CoA-Trfase_III_dom_1_sf"/>
</dbReference>
<dbReference type="Proteomes" id="UP000019471">
    <property type="component" value="Unassembled WGS sequence"/>
</dbReference>
<dbReference type="RefSeq" id="XP_007749443.1">
    <property type="nucleotide sequence ID" value="XM_007751253.1"/>
</dbReference>
<evidence type="ECO:0000313" key="2">
    <source>
        <dbReference type="EMBL" id="EXJ66063.1"/>
    </source>
</evidence>
<evidence type="ECO:0000256" key="1">
    <source>
        <dbReference type="ARBA" id="ARBA00008383"/>
    </source>
</evidence>
<name>W9WDQ0_9EURO</name>
<dbReference type="eggNOG" id="KOG3957">
    <property type="taxonomic scope" value="Eukaryota"/>
</dbReference>
<dbReference type="InterPro" id="IPR003673">
    <property type="entry name" value="CoA-Trfase_fam_III"/>
</dbReference>
<dbReference type="STRING" id="1182543.W9WDQ0"/>
<proteinExistence type="inferred from homology"/>
<dbReference type="AlphaFoldDB" id="W9WDQ0"/>
<dbReference type="GO" id="GO:0003824">
    <property type="term" value="F:catalytic activity"/>
    <property type="evidence" value="ECO:0007669"/>
    <property type="project" value="InterPro"/>
</dbReference>
<dbReference type="GeneID" id="19195370"/>
<protein>
    <submittedName>
        <fullName evidence="2">Uncharacterized protein</fullName>
    </submittedName>
</protein>
<dbReference type="PANTHER" id="PTHR48228">
    <property type="entry name" value="SUCCINYL-COA--D-CITRAMALATE COA-TRANSFERASE"/>
    <property type="match status" value="1"/>
</dbReference>
<sequence length="509" mass="54823">MDRSHFGTIDSITHLWKGLGLPEKALTAIRLPGVDAIGLPSSFKIGHLAQASITLTALLAALIISERNRHRGIPTVTVPLQHALLEFRSERFYSIDGARMPLAWGPIGGLHKTSDGYVRVHDSFPNHRAGTKKLLGCPEDADRDTVGAKIARWRSVDLENAAVDAEVVIAALRTYEQWDVLPHARAIKDFPIQIRKIPDDDGGGGDGLLALWPEGILNANSSGHADKCLRGLRVLEMSRVIAAPVAGRTLAAHGAEVLWITSPRLPDLPSLDRDTGRGKRTASLDISRAEDMETLLSLIDDADVFLQGYRPGSLSARGLSPETLATRRREKGKRGIVCANLSAYGPDGPWSARRGFDSLVQTCSGMNASEAEHFSGQTTEPSELAAKPTPCQALDHASGYFLAAGVMAALYRQAQEGEGGGPSSSYEVSVSLAATMKYLRSLGQYDGQSGFQCNDPFATLEDVPDDYLEEHMSGFGLLKAVKHSAAIDGVPVGWDVMPKPLGSDEPRWL</sequence>
<comment type="caution">
    <text evidence="2">The sequence shown here is derived from an EMBL/GenBank/DDBJ whole genome shotgun (WGS) entry which is preliminary data.</text>
</comment>